<dbReference type="InterPro" id="IPR032675">
    <property type="entry name" value="LRR_dom_sf"/>
</dbReference>
<dbReference type="EMBL" id="CAKMRJ010000001">
    <property type="protein sequence ID" value="CAH1412454.1"/>
    <property type="molecule type" value="Genomic_DNA"/>
</dbReference>
<dbReference type="Proteomes" id="UP001157418">
    <property type="component" value="Unassembled WGS sequence"/>
</dbReference>
<proteinExistence type="predicted"/>
<comment type="caution">
    <text evidence="2">The sequence shown here is derived from an EMBL/GenBank/DDBJ whole genome shotgun (WGS) entry which is preliminary data.</text>
</comment>
<keyword evidence="3" id="KW-1185">Reference proteome</keyword>
<dbReference type="SUPFAM" id="SSF52058">
    <property type="entry name" value="L domain-like"/>
    <property type="match status" value="1"/>
</dbReference>
<reference evidence="2 3" key="1">
    <citation type="submission" date="2022-01" db="EMBL/GenBank/DDBJ databases">
        <authorList>
            <person name="Xiong W."/>
            <person name="Schranz E."/>
        </authorList>
    </citation>
    <scope>NUCLEOTIDE SEQUENCE [LARGE SCALE GENOMIC DNA]</scope>
</reference>
<gene>
    <name evidence="2" type="ORF">LVIROSA_LOCUS467</name>
</gene>
<dbReference type="GO" id="GO:0006952">
    <property type="term" value="P:defense response"/>
    <property type="evidence" value="ECO:0007669"/>
    <property type="project" value="UniProtKB-KW"/>
</dbReference>
<protein>
    <submittedName>
        <fullName evidence="2">Uncharacterized protein</fullName>
    </submittedName>
</protein>
<dbReference type="PANTHER" id="PTHR36766:SF70">
    <property type="entry name" value="DISEASE RESISTANCE PROTEIN RGA4"/>
    <property type="match status" value="1"/>
</dbReference>
<organism evidence="2 3">
    <name type="scientific">Lactuca virosa</name>
    <dbReference type="NCBI Taxonomy" id="75947"/>
    <lineage>
        <taxon>Eukaryota</taxon>
        <taxon>Viridiplantae</taxon>
        <taxon>Streptophyta</taxon>
        <taxon>Embryophyta</taxon>
        <taxon>Tracheophyta</taxon>
        <taxon>Spermatophyta</taxon>
        <taxon>Magnoliopsida</taxon>
        <taxon>eudicotyledons</taxon>
        <taxon>Gunneridae</taxon>
        <taxon>Pentapetalae</taxon>
        <taxon>asterids</taxon>
        <taxon>campanulids</taxon>
        <taxon>Asterales</taxon>
        <taxon>Asteraceae</taxon>
        <taxon>Cichorioideae</taxon>
        <taxon>Cichorieae</taxon>
        <taxon>Lactucinae</taxon>
        <taxon>Lactuca</taxon>
    </lineage>
</organism>
<evidence type="ECO:0000256" key="1">
    <source>
        <dbReference type="ARBA" id="ARBA00022821"/>
    </source>
</evidence>
<name>A0AAU9LHA3_9ASTR</name>
<evidence type="ECO:0000313" key="2">
    <source>
        <dbReference type="EMBL" id="CAH1412454.1"/>
    </source>
</evidence>
<dbReference type="Gene3D" id="3.80.10.10">
    <property type="entry name" value="Ribonuclease Inhibitor"/>
    <property type="match status" value="3"/>
</dbReference>
<sequence>MDGVKVVGSELLGTGLAFPSLENLSFEDMKGWEAWSTSSGILVDTSFPCLQTLWLKGCPNLVRISLEMLPSLRVLGIHGCGHEVLRSLIGVASSITNLYISYISGLNDQVWGGVIEYLGAVEVVIIENCNEISYLWESEAKASKVLVNLRKLEVNYCSNLVSLGEKEDDNCAGNLTSLASLTLGGCHSLDHCICPNSVKLLCIWGCYKFFENGLVGAQEKPLINSNIRMLESLNIRDWLNLKLITELSSFNHLRQLLIVNCPKMESFPDHELPNLMVLIKLEILGCESMDASFPRGLWPPQLSSLKIGGVMKPILEWGPQTFPTSLVHLALYGRPYDYVSNFSQLSHLLPSSLTSLEIHGFDKVESVSMGLQHLTSLQHLSIGHCPRLIDLPEMLLPSLLSLAIVGCPNLKERSSKRGSYWPLVSRIPCCIDIS</sequence>
<accession>A0AAU9LHA3</accession>
<dbReference type="AlphaFoldDB" id="A0AAU9LHA3"/>
<dbReference type="PANTHER" id="PTHR36766">
    <property type="entry name" value="PLANT BROAD-SPECTRUM MILDEW RESISTANCE PROTEIN RPW8"/>
    <property type="match status" value="1"/>
</dbReference>
<keyword evidence="1" id="KW-0611">Plant defense</keyword>
<evidence type="ECO:0000313" key="3">
    <source>
        <dbReference type="Proteomes" id="UP001157418"/>
    </source>
</evidence>
<dbReference type="SUPFAM" id="SSF52047">
    <property type="entry name" value="RNI-like"/>
    <property type="match status" value="1"/>
</dbReference>